<proteinExistence type="predicted"/>
<name>A0A9X2AGR0_9BACT</name>
<sequence length="218" mass="24896">MNTALFWFSLTERLSFGMLVLVGIVGGWRYRQLEPALRCVVWLVWFGIAMETATHVLLFQHKPNLWLMPADALGEVALLSWAYSRALGSPGFSRWQPWIAGSFAVYVALSSGLAPEMARFKPGILLTGCLLELAMVGLYFRKLLNELRVPSLAQEPMFWVSTGVLLYGLSKLFISLFSNYMLEHYSRQLSLMVWTIHGLLTIVLYLCYLRAIWLRPQK</sequence>
<keyword evidence="1" id="KW-0472">Membrane</keyword>
<keyword evidence="1" id="KW-0812">Transmembrane</keyword>
<accession>A0A9X2AGR0</accession>
<feature type="transmembrane region" description="Helical" evidence="1">
    <location>
        <begin position="156"/>
        <end position="177"/>
    </location>
</feature>
<dbReference type="EMBL" id="JALBGC010000004">
    <property type="protein sequence ID" value="MCI1189112.1"/>
    <property type="molecule type" value="Genomic_DNA"/>
</dbReference>
<keyword evidence="1" id="KW-1133">Transmembrane helix</keyword>
<dbReference type="Proteomes" id="UP001139193">
    <property type="component" value="Unassembled WGS sequence"/>
</dbReference>
<feature type="transmembrane region" description="Helical" evidence="1">
    <location>
        <begin position="120"/>
        <end position="144"/>
    </location>
</feature>
<evidence type="ECO:0000256" key="1">
    <source>
        <dbReference type="SAM" id="Phobius"/>
    </source>
</evidence>
<reference evidence="2" key="1">
    <citation type="submission" date="2022-03" db="EMBL/GenBank/DDBJ databases">
        <title>Bacterial whole genome sequence for Hymenobacter sp. DH14.</title>
        <authorList>
            <person name="Le V."/>
        </authorList>
    </citation>
    <scope>NUCLEOTIDE SEQUENCE</scope>
    <source>
        <strain evidence="2">DH14</strain>
    </source>
</reference>
<gene>
    <name evidence="2" type="ORF">MON38_16940</name>
</gene>
<dbReference type="RefSeq" id="WP_241937332.1">
    <property type="nucleotide sequence ID" value="NZ_JALBGC010000004.1"/>
</dbReference>
<dbReference type="AlphaFoldDB" id="A0A9X2AGR0"/>
<feature type="transmembrane region" description="Helical" evidence="1">
    <location>
        <begin position="40"/>
        <end position="59"/>
    </location>
</feature>
<protein>
    <submittedName>
        <fullName evidence="2">Uncharacterized protein</fullName>
    </submittedName>
</protein>
<feature type="transmembrane region" description="Helical" evidence="1">
    <location>
        <begin position="95"/>
        <end position="114"/>
    </location>
</feature>
<keyword evidence="3" id="KW-1185">Reference proteome</keyword>
<feature type="transmembrane region" description="Helical" evidence="1">
    <location>
        <begin position="189"/>
        <end position="209"/>
    </location>
</feature>
<evidence type="ECO:0000313" key="2">
    <source>
        <dbReference type="EMBL" id="MCI1189112.1"/>
    </source>
</evidence>
<evidence type="ECO:0000313" key="3">
    <source>
        <dbReference type="Proteomes" id="UP001139193"/>
    </source>
</evidence>
<organism evidence="2 3">
    <name type="scientific">Hymenobacter cyanobacteriorum</name>
    <dbReference type="NCBI Taxonomy" id="2926463"/>
    <lineage>
        <taxon>Bacteria</taxon>
        <taxon>Pseudomonadati</taxon>
        <taxon>Bacteroidota</taxon>
        <taxon>Cytophagia</taxon>
        <taxon>Cytophagales</taxon>
        <taxon>Hymenobacteraceae</taxon>
        <taxon>Hymenobacter</taxon>
    </lineage>
</organism>
<comment type="caution">
    <text evidence="2">The sequence shown here is derived from an EMBL/GenBank/DDBJ whole genome shotgun (WGS) entry which is preliminary data.</text>
</comment>
<feature type="transmembrane region" description="Helical" evidence="1">
    <location>
        <begin position="6"/>
        <end position="28"/>
    </location>
</feature>